<comment type="function">
    <text evidence="6">Binds to actin and affects the structure of the cytoskeleton. At high concentrations, profilin prevents the polymerization of actin, whereas it enhances it at low concentrations.</text>
</comment>
<comment type="caution">
    <text evidence="8">The sequence shown here is derived from an EMBL/GenBank/DDBJ whole genome shotgun (WGS) entry which is preliminary data.</text>
</comment>
<dbReference type="EMBL" id="JAYKXP010000006">
    <property type="protein sequence ID" value="KAK7056995.1"/>
    <property type="molecule type" value="Genomic_DNA"/>
</dbReference>
<dbReference type="InterPro" id="IPR036140">
    <property type="entry name" value="PFN_sf"/>
</dbReference>
<evidence type="ECO:0000256" key="3">
    <source>
        <dbReference type="ARBA" id="ARBA00022490"/>
    </source>
</evidence>
<dbReference type="InterPro" id="IPR027310">
    <property type="entry name" value="Profilin_CS"/>
</dbReference>
<dbReference type="PROSITE" id="PS00414">
    <property type="entry name" value="PROFILIN"/>
    <property type="match status" value="1"/>
</dbReference>
<evidence type="ECO:0000256" key="6">
    <source>
        <dbReference type="RuleBase" id="RU003908"/>
    </source>
</evidence>
<dbReference type="PANTHER" id="PTHR11604">
    <property type="entry name" value="PROFILIN"/>
    <property type="match status" value="1"/>
</dbReference>
<dbReference type="SUPFAM" id="SSF55770">
    <property type="entry name" value="Profilin (actin-binding protein)"/>
    <property type="match status" value="1"/>
</dbReference>
<evidence type="ECO:0000256" key="7">
    <source>
        <dbReference type="RuleBase" id="RU003909"/>
    </source>
</evidence>
<dbReference type="PANTHER" id="PTHR11604:SF0">
    <property type="entry name" value="PROFILIN"/>
    <property type="match status" value="1"/>
</dbReference>
<dbReference type="FunFam" id="3.30.450.30:FF:000001">
    <property type="entry name" value="Profilin"/>
    <property type="match status" value="1"/>
</dbReference>
<dbReference type="InterPro" id="IPR005455">
    <property type="entry name" value="PFN_euk"/>
</dbReference>
<sequence>MSWQSYVDTNLIGSGRVTQAAILGLAGGVWATSAGFNITPEEQKAIVDGFNNPAQVQASGLRIAGEKYFTLQATPQNIYLKKAADGGVVVKTTQAVLVAIYKAPIQQSETTVVVEGLGDYLRSVNY</sequence>
<name>A0AAW0DXX5_9AGAR</name>
<dbReference type="GO" id="GO:0005938">
    <property type="term" value="C:cell cortex"/>
    <property type="evidence" value="ECO:0007669"/>
    <property type="project" value="TreeGrafter"/>
</dbReference>
<dbReference type="InterPro" id="IPR048278">
    <property type="entry name" value="PFN"/>
</dbReference>
<dbReference type="SMART" id="SM00392">
    <property type="entry name" value="PROF"/>
    <property type="match status" value="1"/>
</dbReference>
<reference evidence="8 9" key="1">
    <citation type="submission" date="2024-01" db="EMBL/GenBank/DDBJ databases">
        <title>A draft genome for a cacao thread blight-causing isolate of Paramarasmius palmivorus.</title>
        <authorList>
            <person name="Baruah I.K."/>
            <person name="Bukari Y."/>
            <person name="Amoako-Attah I."/>
            <person name="Meinhardt L.W."/>
            <person name="Bailey B.A."/>
            <person name="Cohen S.P."/>
        </authorList>
    </citation>
    <scope>NUCLEOTIDE SEQUENCE [LARGE SCALE GENOMIC DNA]</scope>
    <source>
        <strain evidence="8 9">GH-12</strain>
    </source>
</reference>
<dbReference type="Pfam" id="PF00235">
    <property type="entry name" value="Profilin"/>
    <property type="match status" value="1"/>
</dbReference>
<dbReference type="GO" id="GO:0003785">
    <property type="term" value="F:actin monomer binding"/>
    <property type="evidence" value="ECO:0007669"/>
    <property type="project" value="TreeGrafter"/>
</dbReference>
<dbReference type="GO" id="GO:0005856">
    <property type="term" value="C:cytoskeleton"/>
    <property type="evidence" value="ECO:0007669"/>
    <property type="project" value="UniProtKB-SubCell"/>
</dbReference>
<evidence type="ECO:0000256" key="5">
    <source>
        <dbReference type="ARBA" id="ARBA00023212"/>
    </source>
</evidence>
<evidence type="ECO:0000313" key="9">
    <source>
        <dbReference type="Proteomes" id="UP001383192"/>
    </source>
</evidence>
<gene>
    <name evidence="8" type="primary">PFY1</name>
    <name evidence="8" type="ORF">VNI00_002713</name>
</gene>
<keyword evidence="3" id="KW-0963">Cytoplasm</keyword>
<comment type="subunit">
    <text evidence="6">Occurs in many kinds of cells as a complex with monomeric actin in a 1:1 ratio.</text>
</comment>
<dbReference type="PRINTS" id="PR00392">
    <property type="entry name" value="PROFILIN"/>
</dbReference>
<protein>
    <recommendedName>
        <fullName evidence="7">Profilin</fullName>
    </recommendedName>
</protein>
<evidence type="ECO:0000256" key="2">
    <source>
        <dbReference type="ARBA" id="ARBA00010058"/>
    </source>
</evidence>
<evidence type="ECO:0000256" key="4">
    <source>
        <dbReference type="ARBA" id="ARBA00023203"/>
    </source>
</evidence>
<evidence type="ECO:0000313" key="8">
    <source>
        <dbReference type="EMBL" id="KAK7056995.1"/>
    </source>
</evidence>
<keyword evidence="9" id="KW-1185">Reference proteome</keyword>
<accession>A0AAW0DXX5</accession>
<dbReference type="CDD" id="cd00148">
    <property type="entry name" value="PROF"/>
    <property type="match status" value="1"/>
</dbReference>
<keyword evidence="4 7" id="KW-0009">Actin-binding</keyword>
<organism evidence="8 9">
    <name type="scientific">Paramarasmius palmivorus</name>
    <dbReference type="NCBI Taxonomy" id="297713"/>
    <lineage>
        <taxon>Eukaryota</taxon>
        <taxon>Fungi</taxon>
        <taxon>Dikarya</taxon>
        <taxon>Basidiomycota</taxon>
        <taxon>Agaricomycotina</taxon>
        <taxon>Agaricomycetes</taxon>
        <taxon>Agaricomycetidae</taxon>
        <taxon>Agaricales</taxon>
        <taxon>Marasmiineae</taxon>
        <taxon>Marasmiaceae</taxon>
        <taxon>Paramarasmius</taxon>
    </lineage>
</organism>
<evidence type="ECO:0000256" key="1">
    <source>
        <dbReference type="ARBA" id="ARBA00004245"/>
    </source>
</evidence>
<dbReference type="Proteomes" id="UP001383192">
    <property type="component" value="Unassembled WGS sequence"/>
</dbReference>
<proteinExistence type="inferred from homology"/>
<dbReference type="AlphaFoldDB" id="A0AAW0DXX5"/>
<dbReference type="PRINTS" id="PR01640">
    <property type="entry name" value="PROFILINPLNT"/>
</dbReference>
<keyword evidence="5 6" id="KW-0206">Cytoskeleton</keyword>
<dbReference type="Gene3D" id="3.30.450.30">
    <property type="entry name" value="Dynein light chain 2a, cytoplasmic"/>
    <property type="match status" value="1"/>
</dbReference>
<comment type="similarity">
    <text evidence="2 7">Belongs to the profilin family.</text>
</comment>
<comment type="subcellular location">
    <subcellularLocation>
        <location evidence="1">Cytoplasm</location>
        <location evidence="1">Cytoskeleton</location>
    </subcellularLocation>
</comment>